<dbReference type="Proteomes" id="UP000657574">
    <property type="component" value="Unassembled WGS sequence"/>
</dbReference>
<organism evidence="2 3">
    <name type="scientific">Streptomyces brasiliensis</name>
    <dbReference type="NCBI Taxonomy" id="1954"/>
    <lineage>
        <taxon>Bacteria</taxon>
        <taxon>Bacillati</taxon>
        <taxon>Actinomycetota</taxon>
        <taxon>Actinomycetes</taxon>
        <taxon>Kitasatosporales</taxon>
        <taxon>Streptomycetaceae</taxon>
        <taxon>Streptomyces</taxon>
    </lineage>
</organism>
<reference evidence="2" key="2">
    <citation type="submission" date="2020-09" db="EMBL/GenBank/DDBJ databases">
        <authorList>
            <person name="Sun Q."/>
            <person name="Ohkuma M."/>
        </authorList>
    </citation>
    <scope>NUCLEOTIDE SEQUENCE</scope>
    <source>
        <strain evidence="2">JCM 3086</strain>
    </source>
</reference>
<protein>
    <recommendedName>
        <fullName evidence="4">DUF35 domain-containing protein</fullName>
    </recommendedName>
</protein>
<evidence type="ECO:0000256" key="1">
    <source>
        <dbReference type="SAM" id="MobiDB-lite"/>
    </source>
</evidence>
<dbReference type="InterPro" id="IPR012340">
    <property type="entry name" value="NA-bd_OB-fold"/>
</dbReference>
<feature type="region of interest" description="Disordered" evidence="1">
    <location>
        <begin position="1"/>
        <end position="22"/>
    </location>
</feature>
<sequence>MPQRENEVESMSSATADPRPRAVVSGGAVTVAGWRCRDCAHPMTHEVLRCPVCRGGTGAAAFSPQGEVFASTCLRIRVPGHEPPFAMAYLLLDDGPRVLVHTEGEQPLRVGSRAVITSITADGDLVAAGCEQEES</sequence>
<gene>
    <name evidence="2" type="ORF">GCM10010121_053330</name>
</gene>
<comment type="caution">
    <text evidence="2">The sequence shown here is derived from an EMBL/GenBank/DDBJ whole genome shotgun (WGS) entry which is preliminary data.</text>
</comment>
<evidence type="ECO:0008006" key="4">
    <source>
        <dbReference type="Google" id="ProtNLM"/>
    </source>
</evidence>
<dbReference type="EMBL" id="BMQA01000019">
    <property type="protein sequence ID" value="GGJ35413.1"/>
    <property type="molecule type" value="Genomic_DNA"/>
</dbReference>
<reference evidence="2" key="1">
    <citation type="journal article" date="2014" name="Int. J. Syst. Evol. Microbiol.">
        <title>Complete genome sequence of Corynebacterium casei LMG S-19264T (=DSM 44701T), isolated from a smear-ripened cheese.</title>
        <authorList>
            <consortium name="US DOE Joint Genome Institute (JGI-PGF)"/>
            <person name="Walter F."/>
            <person name="Albersmeier A."/>
            <person name="Kalinowski J."/>
            <person name="Ruckert C."/>
        </authorList>
    </citation>
    <scope>NUCLEOTIDE SEQUENCE</scope>
    <source>
        <strain evidence="2">JCM 3086</strain>
    </source>
</reference>
<evidence type="ECO:0000313" key="2">
    <source>
        <dbReference type="EMBL" id="GGJ35413.1"/>
    </source>
</evidence>
<keyword evidence="3" id="KW-1185">Reference proteome</keyword>
<name>A0A917L1L1_9ACTN</name>
<dbReference type="SUPFAM" id="SSF50249">
    <property type="entry name" value="Nucleic acid-binding proteins"/>
    <property type="match status" value="1"/>
</dbReference>
<accession>A0A917L1L1</accession>
<proteinExistence type="predicted"/>
<evidence type="ECO:0000313" key="3">
    <source>
        <dbReference type="Proteomes" id="UP000657574"/>
    </source>
</evidence>
<dbReference type="AlphaFoldDB" id="A0A917L1L1"/>